<evidence type="ECO:0000256" key="4">
    <source>
        <dbReference type="ARBA" id="ARBA00022691"/>
    </source>
</evidence>
<comment type="caution">
    <text evidence="6">The sequence shown here is derived from an EMBL/GenBank/DDBJ whole genome shotgun (WGS) entry which is preliminary data.</text>
</comment>
<gene>
    <name evidence="6" type="ORF">IXB28_15250</name>
</gene>
<dbReference type="PANTHER" id="PTHR42786:SF1">
    <property type="entry name" value="TRNA (CYTIDINE_URIDINE-2'-O-)-METHYLTRANSFERASE TRMJ"/>
    <property type="match status" value="1"/>
</dbReference>
<dbReference type="RefSeq" id="WP_215619458.1">
    <property type="nucleotide sequence ID" value="NZ_JADOER010000014.1"/>
</dbReference>
<evidence type="ECO:0000256" key="2">
    <source>
        <dbReference type="ARBA" id="ARBA00022603"/>
    </source>
</evidence>
<dbReference type="GO" id="GO:0008168">
    <property type="term" value="F:methyltransferase activity"/>
    <property type="evidence" value="ECO:0007669"/>
    <property type="project" value="UniProtKB-KW"/>
</dbReference>
<organism evidence="6 7">
    <name type="scientific">Leptothoe kymatousa TAU-MAC 1615</name>
    <dbReference type="NCBI Taxonomy" id="2364775"/>
    <lineage>
        <taxon>Bacteria</taxon>
        <taxon>Bacillati</taxon>
        <taxon>Cyanobacteriota</taxon>
        <taxon>Cyanophyceae</taxon>
        <taxon>Nodosilineales</taxon>
        <taxon>Cymatolegaceae</taxon>
        <taxon>Leptothoe</taxon>
        <taxon>Leptothoe kymatousa</taxon>
    </lineage>
</organism>
<name>A0ABS5Y6W7_9CYAN</name>
<feature type="domain" description="tRNA/rRNA methyltransferase SpoU type" evidence="5">
    <location>
        <begin position="3"/>
        <end position="152"/>
    </location>
</feature>
<evidence type="ECO:0000313" key="6">
    <source>
        <dbReference type="EMBL" id="MBT9313568.1"/>
    </source>
</evidence>
<keyword evidence="3" id="KW-0808">Transferase</keyword>
<dbReference type="InterPro" id="IPR029028">
    <property type="entry name" value="Alpha/beta_knot_MTases"/>
</dbReference>
<sequence length="247" mass="27597">MEIIFILVDSEEPENVGAAARAMHTMGYNSLRLVRPKADHLGEKAMALAHGSQHVLQNAEVFDTLPEAMADCGLACATTARHRYEKHHYTAVGKLPAYFQAKGEWLHRVAIVFGGERSGLTSADVEACDLITNIPQHQLQPSLNLAQAVMVYSFVLSADQTQIQIADQRLNSAEMPTAEYASLKQLLRQLMERVGLPERYQTYVMHGVARLEREDLYVVHKLRSALDYALDQREKQGVEPITGTKNQ</sequence>
<dbReference type="Pfam" id="PF00588">
    <property type="entry name" value="SpoU_methylase"/>
    <property type="match status" value="1"/>
</dbReference>
<protein>
    <submittedName>
        <fullName evidence="6">RNA methyltransferase</fullName>
    </submittedName>
</protein>
<dbReference type="GO" id="GO:0032259">
    <property type="term" value="P:methylation"/>
    <property type="evidence" value="ECO:0007669"/>
    <property type="project" value="UniProtKB-KW"/>
</dbReference>
<evidence type="ECO:0000259" key="5">
    <source>
        <dbReference type="Pfam" id="PF00588"/>
    </source>
</evidence>
<dbReference type="SUPFAM" id="SSF75217">
    <property type="entry name" value="alpha/beta knot"/>
    <property type="match status" value="1"/>
</dbReference>
<dbReference type="EMBL" id="JADOER010000014">
    <property type="protein sequence ID" value="MBT9313568.1"/>
    <property type="molecule type" value="Genomic_DNA"/>
</dbReference>
<accession>A0ABS5Y6W7</accession>
<dbReference type="InterPro" id="IPR029026">
    <property type="entry name" value="tRNA_m1G_MTases_N"/>
</dbReference>
<evidence type="ECO:0000313" key="7">
    <source>
        <dbReference type="Proteomes" id="UP001196661"/>
    </source>
</evidence>
<keyword evidence="7" id="KW-1185">Reference proteome</keyword>
<dbReference type="InterPro" id="IPR001537">
    <property type="entry name" value="SpoU_MeTrfase"/>
</dbReference>
<dbReference type="Proteomes" id="UP001196661">
    <property type="component" value="Unassembled WGS sequence"/>
</dbReference>
<evidence type="ECO:0000256" key="3">
    <source>
        <dbReference type="ARBA" id="ARBA00022679"/>
    </source>
</evidence>
<dbReference type="Gene3D" id="3.40.1280.10">
    <property type="match status" value="1"/>
</dbReference>
<evidence type="ECO:0000256" key="1">
    <source>
        <dbReference type="ARBA" id="ARBA00007228"/>
    </source>
</evidence>
<proteinExistence type="inferred from homology"/>
<keyword evidence="4" id="KW-0949">S-adenosyl-L-methionine</keyword>
<dbReference type="PANTHER" id="PTHR42786">
    <property type="entry name" value="TRNA/RRNA METHYLTRANSFERASE"/>
    <property type="match status" value="1"/>
</dbReference>
<dbReference type="InterPro" id="IPR004384">
    <property type="entry name" value="RNA_MeTrfase_TrmJ/LasT"/>
</dbReference>
<comment type="similarity">
    <text evidence="1">Belongs to the class IV-like SAM-binding methyltransferase superfamily. RNA methyltransferase TrmH family.</text>
</comment>
<keyword evidence="2 6" id="KW-0489">Methyltransferase</keyword>
<reference evidence="6 7" key="1">
    <citation type="journal article" date="2021" name="Mar. Drugs">
        <title>Genome Reduction and Secondary Metabolism of the Marine Sponge-Associated Cyanobacterium Leptothoe.</title>
        <authorList>
            <person name="Konstantinou D."/>
            <person name="Popin R.V."/>
            <person name="Fewer D.P."/>
            <person name="Sivonen K."/>
            <person name="Gkelis S."/>
        </authorList>
    </citation>
    <scope>NUCLEOTIDE SEQUENCE [LARGE SCALE GENOMIC DNA]</scope>
    <source>
        <strain evidence="6 7">TAU-MAC 1615</strain>
    </source>
</reference>
<dbReference type="CDD" id="cd18093">
    <property type="entry name" value="SpoU-like_TrmJ"/>
    <property type="match status" value="1"/>
</dbReference>
<dbReference type="PIRSF" id="PIRSF004808">
    <property type="entry name" value="LasT"/>
    <property type="match status" value="1"/>
</dbReference>